<feature type="binding site" evidence="18">
    <location>
        <position position="73"/>
    </location>
    <ligand>
        <name>UDP-N-acetyl-alpha-D-glucosamine</name>
        <dbReference type="ChEBI" id="CHEBI:57705"/>
    </ligand>
</feature>
<reference evidence="21 22" key="1">
    <citation type="submission" date="2020-11" db="EMBL/GenBank/DDBJ databases">
        <title>Complete genome sequence for Salinimonas sp. strain G2-b.</title>
        <authorList>
            <person name="Park S.-J."/>
        </authorList>
    </citation>
    <scope>NUCLEOTIDE SEQUENCE [LARGE SCALE GENOMIC DNA]</scope>
    <source>
        <strain evidence="21 22">G2-b</strain>
    </source>
</reference>
<feature type="binding site" evidence="18">
    <location>
        <position position="364"/>
    </location>
    <ligand>
        <name>UDP-N-acetyl-alpha-D-glucosamine</name>
        <dbReference type="ChEBI" id="CHEBI:57705"/>
    </ligand>
</feature>
<dbReference type="GO" id="GO:0071555">
    <property type="term" value="P:cell wall organization"/>
    <property type="evidence" value="ECO:0007669"/>
    <property type="project" value="UniProtKB-KW"/>
</dbReference>
<feature type="binding site" evidence="18">
    <location>
        <position position="331"/>
    </location>
    <ligand>
        <name>UDP-N-acetyl-alpha-D-glucosamine</name>
        <dbReference type="ChEBI" id="CHEBI:57705"/>
    </ligand>
</feature>
<comment type="similarity">
    <text evidence="3 18">In the N-terminal section; belongs to the N-acetylglucosamine-1-phosphate uridyltransferase family.</text>
</comment>
<dbReference type="InterPro" id="IPR001451">
    <property type="entry name" value="Hexapep"/>
</dbReference>
<proteinExistence type="inferred from homology"/>
<sequence>MSFSVVVLAAGKGTRMKSALPKVLHKVGGVPMVQRIIHTVEQMQASAVHLVYGHGGELLQQQVHGDNLNWCLQAEQLGTGHAVQQAADAITDDEDVLILVGDAPLIRQQTLERLVAVKQHCDLALLTVNLDDPTGMGRIVRAQDNNITAIVEHKDATEAQREITEINTGMMMMNGADLKRWLEALSNDNAQGEYYLTDVIAMAAAEGKVIQAAHPDEVVETEGVNNRIHLAKLERALQRWNAEELMTAGATLADPARIDVRGKVTTGNDVFIDINCVLEGEVILGDNVSIGPNCVLKDCRIGDNTVIEAHTLIEQAQVAESCSIGPFARLRPDSVMQKGSKVGNFVEMKKTTLGEGAKANHLTYLGDAEVGARANIGAGTITCNYDGVNKSKTLIGENAFIGSNTALVAPVEIGQGATVGAGSVVTNKVEDSALAIARAKQRNIDNWKRPTKKS</sequence>
<dbReference type="InterPro" id="IPR025877">
    <property type="entry name" value="MobA-like_NTP_Trfase"/>
</dbReference>
<feature type="binding site" evidence="18">
    <location>
        <begin position="78"/>
        <end position="79"/>
    </location>
    <ligand>
        <name>UDP-N-acetyl-alpha-D-glucosamine</name>
        <dbReference type="ChEBI" id="CHEBI:57705"/>
    </ligand>
</feature>
<comment type="pathway">
    <text evidence="18">Nucleotide-sugar biosynthesis; UDP-N-acetyl-alpha-D-glucosamine biosynthesis; N-acetyl-alpha-D-glucosamine 1-phosphate from alpha-D-glucosamine 6-phosphate (route II): step 2/2.</text>
</comment>
<dbReference type="GO" id="GO:0003977">
    <property type="term" value="F:UDP-N-acetylglucosamine diphosphorylase activity"/>
    <property type="evidence" value="ECO:0007669"/>
    <property type="project" value="UniProtKB-UniRule"/>
</dbReference>
<dbReference type="GO" id="GO:0009245">
    <property type="term" value="P:lipid A biosynthetic process"/>
    <property type="evidence" value="ECO:0007669"/>
    <property type="project" value="UniProtKB-UniRule"/>
</dbReference>
<comment type="pathway">
    <text evidence="18">Bacterial outer membrane biogenesis; LPS lipid A biosynthesis.</text>
</comment>
<evidence type="ECO:0000256" key="5">
    <source>
        <dbReference type="ARBA" id="ARBA00022679"/>
    </source>
</evidence>
<keyword evidence="6 18" id="KW-0548">Nucleotidyltransferase</keyword>
<feature type="binding site" evidence="18">
    <location>
        <position position="225"/>
    </location>
    <ligand>
        <name>UDP-N-acetyl-alpha-D-glucosamine</name>
        <dbReference type="ChEBI" id="CHEBI:57705"/>
    </ligand>
</feature>
<name>A0A7S9HCR7_9ALTE</name>
<keyword evidence="5 18" id="KW-0808">Transferase</keyword>
<dbReference type="GO" id="GO:0000287">
    <property type="term" value="F:magnesium ion binding"/>
    <property type="evidence" value="ECO:0007669"/>
    <property type="project" value="UniProtKB-UniRule"/>
</dbReference>
<feature type="domain" description="MobA-like NTP transferase" evidence="19">
    <location>
        <begin position="5"/>
        <end position="127"/>
    </location>
</feature>
<comment type="similarity">
    <text evidence="2 18">In the C-terminal section; belongs to the transferase hexapeptide repeat family.</text>
</comment>
<keyword evidence="11 18" id="KW-0573">Peptidoglycan synthesis</keyword>
<evidence type="ECO:0000256" key="1">
    <source>
        <dbReference type="ARBA" id="ARBA00004496"/>
    </source>
</evidence>
<dbReference type="InterPro" id="IPR050065">
    <property type="entry name" value="GlmU-like"/>
</dbReference>
<feature type="binding site" evidence="18">
    <location>
        <position position="137"/>
    </location>
    <ligand>
        <name>UDP-N-acetyl-alpha-D-glucosamine</name>
        <dbReference type="ChEBI" id="CHEBI:57705"/>
    </ligand>
</feature>
<feature type="binding site" evidence="18">
    <location>
        <position position="378"/>
    </location>
    <ligand>
        <name>acetyl-CoA</name>
        <dbReference type="ChEBI" id="CHEBI:57288"/>
    </ligand>
</feature>
<comment type="catalytic activity">
    <reaction evidence="16 18">
        <text>N-acetyl-alpha-D-glucosamine 1-phosphate + UTP + H(+) = UDP-N-acetyl-alpha-D-glucosamine + diphosphate</text>
        <dbReference type="Rhea" id="RHEA:13509"/>
        <dbReference type="ChEBI" id="CHEBI:15378"/>
        <dbReference type="ChEBI" id="CHEBI:33019"/>
        <dbReference type="ChEBI" id="CHEBI:46398"/>
        <dbReference type="ChEBI" id="CHEBI:57705"/>
        <dbReference type="ChEBI" id="CHEBI:57776"/>
        <dbReference type="EC" id="2.7.7.23"/>
    </reaction>
</comment>
<dbReference type="GO" id="GO:0005737">
    <property type="term" value="C:cytoplasm"/>
    <property type="evidence" value="ECO:0007669"/>
    <property type="project" value="UniProtKB-SubCell"/>
</dbReference>
<keyword evidence="13 18" id="KW-0012">Acyltransferase</keyword>
<dbReference type="PANTHER" id="PTHR43584:SF3">
    <property type="entry name" value="BIFUNCTIONAL PROTEIN GLMU"/>
    <property type="match status" value="1"/>
</dbReference>
<dbReference type="GO" id="GO:0009252">
    <property type="term" value="P:peptidoglycan biosynthetic process"/>
    <property type="evidence" value="ECO:0007669"/>
    <property type="project" value="UniProtKB-UniRule"/>
</dbReference>
<evidence type="ECO:0000256" key="8">
    <source>
        <dbReference type="ARBA" id="ARBA00022737"/>
    </source>
</evidence>
<feature type="region of interest" description="Pyrophosphorylase" evidence="18">
    <location>
        <begin position="1"/>
        <end position="227"/>
    </location>
</feature>
<feature type="binding site" evidence="18">
    <location>
        <position position="152"/>
    </location>
    <ligand>
        <name>UDP-N-acetyl-alpha-D-glucosamine</name>
        <dbReference type="ChEBI" id="CHEBI:57705"/>
    </ligand>
</feature>
<protein>
    <recommendedName>
        <fullName evidence="18">Bifunctional protein GlmU</fullName>
    </recommendedName>
    <domain>
        <recommendedName>
            <fullName evidence="18">UDP-N-acetylglucosamine pyrophosphorylase</fullName>
            <ecNumber evidence="18">2.7.7.23</ecNumber>
        </recommendedName>
        <alternativeName>
            <fullName evidence="18">N-acetylglucosamine-1-phosphate uridyltransferase</fullName>
        </alternativeName>
    </domain>
    <domain>
        <recommendedName>
            <fullName evidence="18">Glucosamine-1-phosphate N-acetyltransferase</fullName>
            <ecNumber evidence="18">2.3.1.157</ecNumber>
        </recommendedName>
    </domain>
</protein>
<dbReference type="GO" id="GO:0000902">
    <property type="term" value="P:cell morphogenesis"/>
    <property type="evidence" value="ECO:0007669"/>
    <property type="project" value="UniProtKB-UniRule"/>
</dbReference>
<evidence type="ECO:0000256" key="14">
    <source>
        <dbReference type="ARBA" id="ARBA00023316"/>
    </source>
</evidence>
<dbReference type="HAMAP" id="MF_01631">
    <property type="entry name" value="GlmU"/>
    <property type="match status" value="1"/>
</dbReference>
<feature type="domain" description="Mannose-1-phosphate guanyltransferase C-terminal" evidence="20">
    <location>
        <begin position="261"/>
        <end position="349"/>
    </location>
</feature>
<feature type="binding site" evidence="18">
    <location>
        <position position="167"/>
    </location>
    <ligand>
        <name>UDP-N-acetyl-alpha-D-glucosamine</name>
        <dbReference type="ChEBI" id="CHEBI:57705"/>
    </ligand>
</feature>
<dbReference type="EC" id="2.7.7.23" evidence="18"/>
<evidence type="ECO:0000259" key="19">
    <source>
        <dbReference type="Pfam" id="PF12804"/>
    </source>
</evidence>
<feature type="binding site" evidence="18">
    <location>
        <position position="349"/>
    </location>
    <ligand>
        <name>UDP-N-acetyl-alpha-D-glucosamine</name>
        <dbReference type="ChEBI" id="CHEBI:57705"/>
    </ligand>
</feature>
<feature type="binding site" evidence="18">
    <location>
        <position position="102"/>
    </location>
    <ligand>
        <name>Mg(2+)</name>
        <dbReference type="ChEBI" id="CHEBI:18420"/>
    </ligand>
</feature>
<dbReference type="InterPro" id="IPR056729">
    <property type="entry name" value="GMPPB_C"/>
</dbReference>
<keyword evidence="4 18" id="KW-0963">Cytoplasm</keyword>
<comment type="function">
    <text evidence="17 18">Catalyzes the last two sequential reactions in the de novo biosynthetic pathway for UDP-N-acetylglucosamine (UDP-GlcNAc). The C-terminal domain catalyzes the transfer of acetyl group from acetyl coenzyme A to glucosamine-1-phosphate (GlcN-1-P) to produce N-acetylglucosamine-1-phosphate (GlcNAc-1-P), which is converted into UDP-GlcNAc by the transfer of uridine 5-monophosphate (from uridine 5-triphosphate), a reaction catalyzed by the N-terminal domain.</text>
</comment>
<evidence type="ECO:0000259" key="20">
    <source>
        <dbReference type="Pfam" id="PF25087"/>
    </source>
</evidence>
<dbReference type="GO" id="GO:0006048">
    <property type="term" value="P:UDP-N-acetylglucosamine biosynthetic process"/>
    <property type="evidence" value="ECO:0007669"/>
    <property type="project" value="UniProtKB-UniPathway"/>
</dbReference>
<dbReference type="Pfam" id="PF12804">
    <property type="entry name" value="NTP_transf_3"/>
    <property type="match status" value="1"/>
</dbReference>
<dbReference type="Pfam" id="PF25087">
    <property type="entry name" value="GMPPB_C"/>
    <property type="match status" value="1"/>
</dbReference>
<evidence type="ECO:0000256" key="13">
    <source>
        <dbReference type="ARBA" id="ARBA00023315"/>
    </source>
</evidence>
<evidence type="ECO:0000256" key="11">
    <source>
        <dbReference type="ARBA" id="ARBA00022984"/>
    </source>
</evidence>
<dbReference type="Gene3D" id="2.160.10.10">
    <property type="entry name" value="Hexapeptide repeat proteins"/>
    <property type="match status" value="1"/>
</dbReference>
<evidence type="ECO:0000256" key="12">
    <source>
        <dbReference type="ARBA" id="ARBA00023268"/>
    </source>
</evidence>
<keyword evidence="12 18" id="KW-0511">Multifunctional enzyme</keyword>
<feature type="binding site" evidence="18">
    <location>
        <begin position="384"/>
        <end position="385"/>
    </location>
    <ligand>
        <name>acetyl-CoA</name>
        <dbReference type="ChEBI" id="CHEBI:57288"/>
    </ligand>
</feature>
<evidence type="ECO:0000256" key="15">
    <source>
        <dbReference type="ARBA" id="ARBA00048247"/>
    </source>
</evidence>
<comment type="cofactor">
    <cofactor evidence="18">
        <name>Mg(2+)</name>
        <dbReference type="ChEBI" id="CHEBI:18420"/>
    </cofactor>
    <text evidence="18">Binds 1 Mg(2+) ion per subunit.</text>
</comment>
<feature type="region of interest" description="Linker" evidence="18">
    <location>
        <begin position="228"/>
        <end position="248"/>
    </location>
</feature>
<dbReference type="Pfam" id="PF00132">
    <property type="entry name" value="Hexapep"/>
    <property type="match status" value="1"/>
</dbReference>
<feature type="binding site" evidence="18">
    <location>
        <position position="22"/>
    </location>
    <ligand>
        <name>UDP-N-acetyl-alpha-D-glucosamine</name>
        <dbReference type="ChEBI" id="CHEBI:57705"/>
    </ligand>
</feature>
<evidence type="ECO:0000313" key="21">
    <source>
        <dbReference type="EMBL" id="QPG05526.1"/>
    </source>
</evidence>
<dbReference type="UniPathway" id="UPA00973"/>
<evidence type="ECO:0000256" key="17">
    <source>
        <dbReference type="ARBA" id="ARBA00049628"/>
    </source>
</evidence>
<dbReference type="CDD" id="cd02540">
    <property type="entry name" value="GT2_GlmU_N_bac"/>
    <property type="match status" value="1"/>
</dbReference>
<dbReference type="GO" id="GO:0019134">
    <property type="term" value="F:glucosamine-1-phosphate N-acetyltransferase activity"/>
    <property type="evidence" value="ECO:0007669"/>
    <property type="project" value="UniProtKB-UniRule"/>
</dbReference>
<dbReference type="InterPro" id="IPR038009">
    <property type="entry name" value="GlmU_C_LbH"/>
</dbReference>
<dbReference type="RefSeq" id="WP_195810613.1">
    <property type="nucleotide sequence ID" value="NZ_CP064795.1"/>
</dbReference>
<dbReference type="EMBL" id="CP064795">
    <property type="protein sequence ID" value="QPG05526.1"/>
    <property type="molecule type" value="Genomic_DNA"/>
</dbReference>
<dbReference type="InterPro" id="IPR011004">
    <property type="entry name" value="Trimer_LpxA-like_sf"/>
</dbReference>
<keyword evidence="7 18" id="KW-0479">Metal-binding</keyword>
<keyword evidence="8 18" id="KW-0677">Repeat</keyword>
<accession>A0A7S9HCR7</accession>
<evidence type="ECO:0000256" key="16">
    <source>
        <dbReference type="ARBA" id="ARBA00048493"/>
    </source>
</evidence>
<dbReference type="KEGG" id="smaa:IT774_15745"/>
<dbReference type="InterPro" id="IPR005882">
    <property type="entry name" value="Bifunctional_GlmU"/>
</dbReference>
<keyword evidence="9 18" id="KW-0460">Magnesium</keyword>
<dbReference type="EC" id="2.3.1.157" evidence="18"/>
<evidence type="ECO:0000256" key="10">
    <source>
        <dbReference type="ARBA" id="ARBA00022960"/>
    </source>
</evidence>
<evidence type="ECO:0000256" key="2">
    <source>
        <dbReference type="ARBA" id="ARBA00007707"/>
    </source>
</evidence>
<dbReference type="CDD" id="cd03353">
    <property type="entry name" value="LbH_GlmU_C"/>
    <property type="match status" value="1"/>
</dbReference>
<dbReference type="InterPro" id="IPR018357">
    <property type="entry name" value="Hexapep_transf_CS"/>
</dbReference>
<evidence type="ECO:0000256" key="3">
    <source>
        <dbReference type="ARBA" id="ARBA00007947"/>
    </source>
</evidence>
<feature type="region of interest" description="N-acetyltransferase" evidence="18">
    <location>
        <begin position="249"/>
        <end position="454"/>
    </location>
</feature>
<feature type="binding site" evidence="18">
    <location>
        <position position="421"/>
    </location>
    <ligand>
        <name>acetyl-CoA</name>
        <dbReference type="ChEBI" id="CHEBI:57288"/>
    </ligand>
</feature>
<gene>
    <name evidence="18 21" type="primary">glmU</name>
    <name evidence="21" type="ORF">IT774_15745</name>
</gene>
<dbReference type="InterPro" id="IPR029044">
    <property type="entry name" value="Nucleotide-diphossugar_trans"/>
</dbReference>
<dbReference type="Gene3D" id="3.90.550.10">
    <property type="entry name" value="Spore Coat Polysaccharide Biosynthesis Protein SpsA, Chain A"/>
    <property type="match status" value="1"/>
</dbReference>
<comment type="subcellular location">
    <subcellularLocation>
        <location evidence="1 18">Cytoplasm</location>
    </subcellularLocation>
</comment>
<feature type="binding site" evidence="18">
    <location>
        <begin position="8"/>
        <end position="11"/>
    </location>
    <ligand>
        <name>UDP-N-acetyl-alpha-D-glucosamine</name>
        <dbReference type="ChEBI" id="CHEBI:57705"/>
    </ligand>
</feature>
<keyword evidence="22" id="KW-1185">Reference proteome</keyword>
<keyword evidence="10 18" id="KW-0133">Cell shape</keyword>
<dbReference type="PANTHER" id="PTHR43584">
    <property type="entry name" value="NUCLEOTIDYL TRANSFERASE"/>
    <property type="match status" value="1"/>
</dbReference>
<organism evidence="21 22">
    <name type="scientific">Salinimonas marina</name>
    <dbReference type="NCBI Taxonomy" id="2785918"/>
    <lineage>
        <taxon>Bacteria</taxon>
        <taxon>Pseudomonadati</taxon>
        <taxon>Pseudomonadota</taxon>
        <taxon>Gammaproteobacteria</taxon>
        <taxon>Alteromonadales</taxon>
        <taxon>Alteromonadaceae</taxon>
        <taxon>Alteromonas/Salinimonas group</taxon>
        <taxon>Salinimonas</taxon>
    </lineage>
</organism>
<comment type="caution">
    <text evidence="18">Lacks conserved residue(s) required for the propagation of feature annotation.</text>
</comment>
<comment type="catalytic activity">
    <reaction evidence="15 18">
        <text>alpha-D-glucosamine 1-phosphate + acetyl-CoA = N-acetyl-alpha-D-glucosamine 1-phosphate + CoA + H(+)</text>
        <dbReference type="Rhea" id="RHEA:13725"/>
        <dbReference type="ChEBI" id="CHEBI:15378"/>
        <dbReference type="ChEBI" id="CHEBI:57287"/>
        <dbReference type="ChEBI" id="CHEBI:57288"/>
        <dbReference type="ChEBI" id="CHEBI:57776"/>
        <dbReference type="ChEBI" id="CHEBI:58516"/>
        <dbReference type="EC" id="2.3.1.157"/>
    </reaction>
</comment>
<dbReference type="PROSITE" id="PS00101">
    <property type="entry name" value="HEXAPEP_TRANSFERASES"/>
    <property type="match status" value="1"/>
</dbReference>
<dbReference type="UniPathway" id="UPA00113">
    <property type="reaction ID" value="UER00532"/>
</dbReference>
<evidence type="ECO:0000256" key="4">
    <source>
        <dbReference type="ARBA" id="ARBA00022490"/>
    </source>
</evidence>
<evidence type="ECO:0000256" key="9">
    <source>
        <dbReference type="ARBA" id="ARBA00022842"/>
    </source>
</evidence>
<feature type="binding site" evidence="18">
    <location>
        <position position="375"/>
    </location>
    <ligand>
        <name>UDP-N-acetyl-alpha-D-glucosamine</name>
        <dbReference type="ChEBI" id="CHEBI:57705"/>
    </ligand>
</feature>
<feature type="binding site" evidence="18">
    <location>
        <position position="225"/>
    </location>
    <ligand>
        <name>Mg(2+)</name>
        <dbReference type="ChEBI" id="CHEBI:18420"/>
    </ligand>
</feature>
<dbReference type="GO" id="GO:0016020">
    <property type="term" value="C:membrane"/>
    <property type="evidence" value="ECO:0007669"/>
    <property type="project" value="GOC"/>
</dbReference>
<dbReference type="NCBIfam" id="TIGR01173">
    <property type="entry name" value="glmU"/>
    <property type="match status" value="1"/>
</dbReference>
<dbReference type="Proteomes" id="UP000595095">
    <property type="component" value="Chromosome"/>
</dbReference>
<dbReference type="AlphaFoldDB" id="A0A7S9HCR7"/>
<evidence type="ECO:0000313" key="22">
    <source>
        <dbReference type="Proteomes" id="UP000595095"/>
    </source>
</evidence>
<comment type="subunit">
    <text evidence="18">Homotrimer.</text>
</comment>
<feature type="binding site" evidence="18">
    <location>
        <position position="403"/>
    </location>
    <ligand>
        <name>acetyl-CoA</name>
        <dbReference type="ChEBI" id="CHEBI:57288"/>
    </ligand>
</feature>
<evidence type="ECO:0000256" key="6">
    <source>
        <dbReference type="ARBA" id="ARBA00022695"/>
    </source>
</evidence>
<dbReference type="SUPFAM" id="SSF53448">
    <property type="entry name" value="Nucleotide-diphospho-sugar transferases"/>
    <property type="match status" value="1"/>
</dbReference>
<dbReference type="SUPFAM" id="SSF51161">
    <property type="entry name" value="Trimeric LpxA-like enzymes"/>
    <property type="match status" value="1"/>
</dbReference>
<dbReference type="GO" id="GO:0008360">
    <property type="term" value="P:regulation of cell shape"/>
    <property type="evidence" value="ECO:0007669"/>
    <property type="project" value="UniProtKB-KW"/>
</dbReference>
<keyword evidence="14 18" id="KW-0961">Cell wall biogenesis/degradation</keyword>
<evidence type="ECO:0000256" key="18">
    <source>
        <dbReference type="HAMAP-Rule" id="MF_01631"/>
    </source>
</evidence>
<comment type="pathway">
    <text evidence="18">Nucleotide-sugar biosynthesis; UDP-N-acetyl-alpha-D-glucosamine biosynthesis; UDP-N-acetyl-alpha-D-glucosamine from N-acetyl-alpha-D-glucosamine 1-phosphate: step 1/1.</text>
</comment>
<feature type="binding site" evidence="18">
    <location>
        <position position="438"/>
    </location>
    <ligand>
        <name>acetyl-CoA</name>
        <dbReference type="ChEBI" id="CHEBI:57288"/>
    </ligand>
</feature>
<evidence type="ECO:0000256" key="7">
    <source>
        <dbReference type="ARBA" id="ARBA00022723"/>
    </source>
</evidence>
<feature type="active site" description="Proton acceptor" evidence="18">
    <location>
        <position position="361"/>
    </location>
</feature>